<evidence type="ECO:0000313" key="2">
    <source>
        <dbReference type="EMBL" id="MBD2185876.1"/>
    </source>
</evidence>
<gene>
    <name evidence="2" type="ORF">H6G03_33265</name>
</gene>
<accession>A0A926VL41</accession>
<comment type="caution">
    <text evidence="2">The sequence shown here is derived from an EMBL/GenBank/DDBJ whole genome shotgun (WGS) entry which is preliminary data.</text>
</comment>
<dbReference type="EMBL" id="JACJPW010000148">
    <property type="protein sequence ID" value="MBD2185876.1"/>
    <property type="molecule type" value="Genomic_DNA"/>
</dbReference>
<proteinExistence type="predicted"/>
<feature type="region of interest" description="Disordered" evidence="1">
    <location>
        <begin position="56"/>
        <end position="82"/>
    </location>
</feature>
<evidence type="ECO:0000256" key="1">
    <source>
        <dbReference type="SAM" id="MobiDB-lite"/>
    </source>
</evidence>
<sequence>MSLAEQWYAQQMQRHQEFRQRQQSVASFLEETRSHQQRVWLEERQKRAAFMAALRHSVWGKTPSPQNGDKDETGSGQTNKPQEVKWETLWQIGTPGVQEFPQTGGGIQIFNYDVERDPNSTARPQMPGWIGVPAILPYVRPLTTAQLNIIFTVKRNYAFGELVLLYDRFGLEEDNLFINGQLLTKVPGSQQGLLKQNQIPMVGLAQGKHILSITTSGGLYGWHAIDCIKLQGKVL</sequence>
<reference evidence="2" key="2">
    <citation type="submission" date="2020-08" db="EMBL/GenBank/DDBJ databases">
        <authorList>
            <person name="Chen M."/>
            <person name="Teng W."/>
            <person name="Zhao L."/>
            <person name="Hu C."/>
            <person name="Zhou Y."/>
            <person name="Han B."/>
            <person name="Song L."/>
            <person name="Shu W."/>
        </authorList>
    </citation>
    <scope>NUCLEOTIDE SEQUENCE</scope>
    <source>
        <strain evidence="2">FACHB-1375</strain>
    </source>
</reference>
<dbReference type="AlphaFoldDB" id="A0A926VL41"/>
<dbReference type="Proteomes" id="UP000641646">
    <property type="component" value="Unassembled WGS sequence"/>
</dbReference>
<name>A0A926VL41_9CYAN</name>
<evidence type="ECO:0000313" key="3">
    <source>
        <dbReference type="Proteomes" id="UP000641646"/>
    </source>
</evidence>
<keyword evidence="3" id="KW-1185">Reference proteome</keyword>
<protein>
    <submittedName>
        <fullName evidence="2">Uncharacterized protein</fullName>
    </submittedName>
</protein>
<reference evidence="2" key="1">
    <citation type="journal article" date="2015" name="ISME J.">
        <title>Draft Genome Sequence of Streptomyces incarnatus NRRL8089, which Produces the Nucleoside Antibiotic Sinefungin.</title>
        <authorList>
            <person name="Oshima K."/>
            <person name="Hattori M."/>
            <person name="Shimizu H."/>
            <person name="Fukuda K."/>
            <person name="Nemoto M."/>
            <person name="Inagaki K."/>
            <person name="Tamura T."/>
        </authorList>
    </citation>
    <scope>NUCLEOTIDE SEQUENCE</scope>
    <source>
        <strain evidence="2">FACHB-1375</strain>
    </source>
</reference>
<dbReference type="RefSeq" id="WP_190474616.1">
    <property type="nucleotide sequence ID" value="NZ_JACJPW010000148.1"/>
</dbReference>
<organism evidence="2 3">
    <name type="scientific">Aerosakkonema funiforme FACHB-1375</name>
    <dbReference type="NCBI Taxonomy" id="2949571"/>
    <lineage>
        <taxon>Bacteria</taxon>
        <taxon>Bacillati</taxon>
        <taxon>Cyanobacteriota</taxon>
        <taxon>Cyanophyceae</taxon>
        <taxon>Oscillatoriophycideae</taxon>
        <taxon>Aerosakkonematales</taxon>
        <taxon>Aerosakkonemataceae</taxon>
        <taxon>Aerosakkonema</taxon>
    </lineage>
</organism>